<evidence type="ECO:0000313" key="2">
    <source>
        <dbReference type="EMBL" id="GHE42604.1"/>
    </source>
</evidence>
<feature type="domain" description="Outer membrane protein beta-barrel" evidence="1">
    <location>
        <begin position="435"/>
        <end position="838"/>
    </location>
</feature>
<organism evidence="2 3">
    <name type="scientific">Sphingobacterium griseoflavum</name>
    <dbReference type="NCBI Taxonomy" id="1474952"/>
    <lineage>
        <taxon>Bacteria</taxon>
        <taxon>Pseudomonadati</taxon>
        <taxon>Bacteroidota</taxon>
        <taxon>Sphingobacteriia</taxon>
        <taxon>Sphingobacteriales</taxon>
        <taxon>Sphingobacteriaceae</taxon>
        <taxon>Sphingobacterium</taxon>
    </lineage>
</organism>
<dbReference type="EMBL" id="BNAF01000010">
    <property type="protein sequence ID" value="GHE42604.1"/>
    <property type="molecule type" value="Genomic_DNA"/>
</dbReference>
<dbReference type="Proteomes" id="UP000620550">
    <property type="component" value="Unassembled WGS sequence"/>
</dbReference>
<comment type="caution">
    <text evidence="2">The sequence shown here is derived from an EMBL/GenBank/DDBJ whole genome shotgun (WGS) entry which is preliminary data.</text>
</comment>
<evidence type="ECO:0000313" key="3">
    <source>
        <dbReference type="Proteomes" id="UP000620550"/>
    </source>
</evidence>
<accession>A0ABQ3HWW9</accession>
<dbReference type="Pfam" id="PF14905">
    <property type="entry name" value="OMP_b-brl_3"/>
    <property type="match status" value="1"/>
</dbReference>
<gene>
    <name evidence="2" type="ORF">GCM10017764_27560</name>
</gene>
<dbReference type="SUPFAM" id="SSF56935">
    <property type="entry name" value="Porins"/>
    <property type="match status" value="1"/>
</dbReference>
<evidence type="ECO:0000259" key="1">
    <source>
        <dbReference type="Pfam" id="PF14905"/>
    </source>
</evidence>
<dbReference type="InterPro" id="IPR041700">
    <property type="entry name" value="OMP_b-brl_3"/>
</dbReference>
<dbReference type="SUPFAM" id="SSF49464">
    <property type="entry name" value="Carboxypeptidase regulatory domain-like"/>
    <property type="match status" value="1"/>
</dbReference>
<dbReference type="InterPro" id="IPR008969">
    <property type="entry name" value="CarboxyPept-like_regulatory"/>
</dbReference>
<proteinExistence type="predicted"/>
<protein>
    <recommendedName>
        <fullName evidence="1">Outer membrane protein beta-barrel domain-containing protein</fullName>
    </recommendedName>
</protein>
<keyword evidence="3" id="KW-1185">Reference proteome</keyword>
<name>A0ABQ3HWW9_9SPHI</name>
<sequence length="908" mass="103710">MVMVGFSYTLGLFELRAQSLEKHIQGIVLDSASNGLSGVNIRLTSTMDTMVTSSSADGMYYFKHVRGNHIRISYSMLGHQIVTKLLSATERSAFVVMPNVVLVPQNALIEGVSVTKTIPVVYSEDTIQYNMDAFKFRANSLLEEALKQLPGIQVLRDGTVYAQGKQVSTVLVDGKKFFGGDVNTATKNLPADFVKKIQVINYFGDYATERGIKSDEPEKVINIVLKEDSKRITFGQLTAGGGTSDRYIGSVGVNRFDDGQEFSVVGSLNNTNTSLFSFGSPSGVGEREKSLFDANDFVDPTDGLNNIKSFGFNYSDNLAENTVLSGSYSFTHKQNVTTGNSFLRSDYLGNKISNEESYRTTNNDYYHRLTAEFKHRFKNNDVLEIKPVFSYNRVYFGNIRERLINNNRITNDGTYQDTASQQNPNLDVNMLYAKSFKKPGRKFVGNVVLNFNSLNKLEHVVDTYTSIDSSMNPPRFTKFDQQYFIEQRSGTDGVKAAMSFVEPFSDYSTLEFFYDYELTDMTAVRRVEDRLKSAEFDQSFYVDSLGVSYNYRFNSSRAGLSYQYVPNKKFRTSIGFAVQPITLNGYLPREDLHYRYDNVNLVPSAGFKWRLDNELDWSVDYVGKNNQPNFLHIIPVRDNSNSQNIVTGNPELKAEFSNRISTTLRKFITSRNQYFESNFAYNKVINKIVADKTAFRNSTIQETTFKNADGYFDVKWYYLFNTPLFDESLQLDLIGNTDFYNNISFVNDERNRTTQFVYSQSAQLRYTWSDYFESLFNTNYMLNNATYTWPYSTEITAHSLLLSGATKGYLSDYVTLGAEMSQRFNSGYESSFMNNNPTILNAYLEISFLPNKLGLLRFQGFDLLDQNKNMGTYSEYIGNDLYEARNNRLGRYFMVTFNMRLQKYPKKK</sequence>
<reference evidence="3" key="1">
    <citation type="journal article" date="2019" name="Int. J. Syst. Evol. Microbiol.">
        <title>The Global Catalogue of Microorganisms (GCM) 10K type strain sequencing project: providing services to taxonomists for standard genome sequencing and annotation.</title>
        <authorList>
            <consortium name="The Broad Institute Genomics Platform"/>
            <consortium name="The Broad Institute Genome Sequencing Center for Infectious Disease"/>
            <person name="Wu L."/>
            <person name="Ma J."/>
        </authorList>
    </citation>
    <scope>NUCLEOTIDE SEQUENCE [LARGE SCALE GENOMIC DNA]</scope>
    <source>
        <strain evidence="3">CGMCC 1.12966</strain>
    </source>
</reference>